<organism evidence="2 3">
    <name type="scientific">Mariniradius saccharolyticus AK6</name>
    <dbReference type="NCBI Taxonomy" id="1239962"/>
    <lineage>
        <taxon>Bacteria</taxon>
        <taxon>Pseudomonadati</taxon>
        <taxon>Bacteroidota</taxon>
        <taxon>Cytophagia</taxon>
        <taxon>Cytophagales</taxon>
        <taxon>Cyclobacteriaceae</taxon>
        <taxon>Mariniradius</taxon>
    </lineage>
</organism>
<evidence type="ECO:0000313" key="3">
    <source>
        <dbReference type="Proteomes" id="UP000010953"/>
    </source>
</evidence>
<dbReference type="InParanoid" id="M7XAJ0"/>
<dbReference type="EMBL" id="AMZY02000017">
    <property type="protein sequence ID" value="EMS31899.1"/>
    <property type="molecule type" value="Genomic_DNA"/>
</dbReference>
<dbReference type="eggNOG" id="COG1082">
    <property type="taxonomic scope" value="Bacteria"/>
</dbReference>
<dbReference type="Proteomes" id="UP000010953">
    <property type="component" value="Unassembled WGS sequence"/>
</dbReference>
<gene>
    <name evidence="2" type="ORF">C943_01858</name>
</gene>
<protein>
    <recommendedName>
        <fullName evidence="4">Xylose isomerase-like TIM barrel domain-containing protein</fullName>
    </recommendedName>
</protein>
<dbReference type="AlphaFoldDB" id="M7XAJ0"/>
<proteinExistence type="predicted"/>
<dbReference type="STRING" id="1239962.C943_01858"/>
<comment type="caution">
    <text evidence="2">The sequence shown here is derived from an EMBL/GenBank/DDBJ whole genome shotgun (WGS) entry which is preliminary data.</text>
</comment>
<accession>M7XAJ0</accession>
<dbReference type="NCBIfam" id="NF035939">
    <property type="entry name" value="TIM_EboE"/>
    <property type="match status" value="1"/>
</dbReference>
<evidence type="ECO:0008006" key="4">
    <source>
        <dbReference type="Google" id="ProtNLM"/>
    </source>
</evidence>
<keyword evidence="3" id="KW-1185">Reference proteome</keyword>
<keyword evidence="1" id="KW-0175">Coiled coil</keyword>
<evidence type="ECO:0000256" key="1">
    <source>
        <dbReference type="SAM" id="Coils"/>
    </source>
</evidence>
<evidence type="ECO:0000313" key="2">
    <source>
        <dbReference type="EMBL" id="EMS31899.1"/>
    </source>
</evidence>
<reference evidence="2" key="1">
    <citation type="submission" date="2013-01" db="EMBL/GenBank/DDBJ databases">
        <title>Genome assembly of Mariniradius saccharolyticus AK6.</title>
        <authorList>
            <person name="Vaidya B."/>
            <person name="Khatri I."/>
            <person name="Tanuku N.R.S."/>
            <person name="Subramanian S."/>
            <person name="Pinnaka A."/>
        </authorList>
    </citation>
    <scope>NUCLEOTIDE SEQUENCE [LARGE SCALE GENOMIC DNA]</scope>
    <source>
        <strain evidence="2">AK6</strain>
    </source>
</reference>
<name>M7XAJ0_9BACT</name>
<sequence length="405" mass="46022">MTMLIANHLLTYCSNIHPGETWRDTFNSLKVHIPNVKKAVSPTQSFGIGLRLSNRASIELDQGNNLTEFKTWLQSENCYVFTMNGFPYGDFHETVVKDQVHSPDWSTAERLDYTLRLFRILAEIIPSGMEGGISTSPISYRFWQKTAEERNRVLERAAVNLAEVAANLHFLENQTGNFLHLDIEPEPDGILENSDETIAFFQDYLLPIGTKYLTEKHHIPSGDATQIILRHIQVCYDVCHFAIVYEKPTATFAKFEKAGINIGKIQISAALKVDVPAAQQERDKLKEKLSQLSESTYLHQVVGKTASGNTESYPDLPEAVRLLPNSKAEEFRIHFHVPLFLKHYGYFSSTQDAIVEVLDAIAHKPVCKHLEVETYTWGVLEPALRIDLSQSIIRELEWVIQHMKA</sequence>
<dbReference type="InterPro" id="IPR036237">
    <property type="entry name" value="Xyl_isomerase-like_sf"/>
</dbReference>
<dbReference type="SUPFAM" id="SSF51658">
    <property type="entry name" value="Xylose isomerase-like"/>
    <property type="match status" value="1"/>
</dbReference>
<feature type="coiled-coil region" evidence="1">
    <location>
        <begin position="268"/>
        <end position="295"/>
    </location>
</feature>